<dbReference type="EMBL" id="JACHWX010000002">
    <property type="protein sequence ID" value="MBB3054545.1"/>
    <property type="molecule type" value="Genomic_DNA"/>
</dbReference>
<keyword evidence="1" id="KW-0732">Signal</keyword>
<evidence type="ECO:0008006" key="4">
    <source>
        <dbReference type="Google" id="ProtNLM"/>
    </source>
</evidence>
<proteinExistence type="predicted"/>
<dbReference type="AlphaFoldDB" id="A0A839S980"/>
<sequence>MKNKTLFISFKLLLFFVWALTGSNRAWGQLTDTAKFYYKSYPEGLLRVSGPQDADFMRVISPSSGEDNRLNVIEYYLNGKVMRIGKSVADKTRSYQNGDILLDGDCVTYYQDGTKQSFVNYIAGQKNGMEYQYFPNGNIYCSINNEYKGAAFIPKVLYQDCYDLNGKSICKDGNGQWIDYDQRDSVELQGRVKNGLKEGVWHGIAKISPSIKYIYNYNKGEMTGGTGYDLTGRAYPFKNDMEPPYYSKSDPVTFMEVFRRHFKIPKDASGKKMSLDGLLFTFVIEKDGTLSNPGFVDNKGADLDESVKEALQKCKSWSPVQCYGVPLRCRLTFVYKEFGEYMGDAYVTGIKYKAEIIGF</sequence>
<accession>A0A839S980</accession>
<keyword evidence="3" id="KW-1185">Reference proteome</keyword>
<protein>
    <recommendedName>
        <fullName evidence="4">MORN repeat variant</fullName>
    </recommendedName>
</protein>
<evidence type="ECO:0000313" key="2">
    <source>
        <dbReference type="EMBL" id="MBB3054545.1"/>
    </source>
</evidence>
<organism evidence="2 3">
    <name type="scientific">Mucilaginibacter gotjawali</name>
    <dbReference type="NCBI Taxonomy" id="1550579"/>
    <lineage>
        <taxon>Bacteria</taxon>
        <taxon>Pseudomonadati</taxon>
        <taxon>Bacteroidota</taxon>
        <taxon>Sphingobacteriia</taxon>
        <taxon>Sphingobacteriales</taxon>
        <taxon>Sphingobacteriaceae</taxon>
        <taxon>Mucilaginibacter</taxon>
    </lineage>
</organism>
<evidence type="ECO:0000313" key="3">
    <source>
        <dbReference type="Proteomes" id="UP000539265"/>
    </source>
</evidence>
<evidence type="ECO:0000256" key="1">
    <source>
        <dbReference type="SAM" id="SignalP"/>
    </source>
</evidence>
<comment type="caution">
    <text evidence="2">The sequence shown here is derived from an EMBL/GenBank/DDBJ whole genome shotgun (WGS) entry which is preliminary data.</text>
</comment>
<gene>
    <name evidence="2" type="ORF">FHS11_000955</name>
</gene>
<dbReference type="Proteomes" id="UP000539265">
    <property type="component" value="Unassembled WGS sequence"/>
</dbReference>
<dbReference type="OrthoDB" id="794577at2"/>
<dbReference type="SUPFAM" id="SSF82185">
    <property type="entry name" value="Histone H3 K4-specific methyltransferase SET7/9 N-terminal domain"/>
    <property type="match status" value="1"/>
</dbReference>
<feature type="signal peptide" evidence="1">
    <location>
        <begin position="1"/>
        <end position="26"/>
    </location>
</feature>
<feature type="chain" id="PRO_5033000501" description="MORN repeat variant" evidence="1">
    <location>
        <begin position="27"/>
        <end position="359"/>
    </location>
</feature>
<reference evidence="2" key="1">
    <citation type="submission" date="2020-08" db="EMBL/GenBank/DDBJ databases">
        <title>Genomic Encyclopedia of Type Strains, Phase III (KMG-III): the genomes of soil and plant-associated and newly described type strains.</title>
        <authorList>
            <person name="Whitman W."/>
        </authorList>
    </citation>
    <scope>NUCLEOTIDE SEQUENCE [LARGE SCALE GENOMIC DNA]</scope>
    <source>
        <strain evidence="2">CECT 8628</strain>
    </source>
</reference>
<name>A0A839S980_9SPHI</name>
<dbReference type="RefSeq" id="WP_096356776.1">
    <property type="nucleotide sequence ID" value="NZ_AP017313.1"/>
</dbReference>